<evidence type="ECO:0000259" key="24">
    <source>
        <dbReference type="PROSITE" id="PS50885"/>
    </source>
</evidence>
<keyword evidence="13" id="KW-0460">Magnesium</keyword>
<dbReference type="Pfam" id="PF00512">
    <property type="entry name" value="HisKA"/>
    <property type="match status" value="1"/>
</dbReference>
<dbReference type="InterPro" id="IPR036097">
    <property type="entry name" value="HisK_dim/P_sf"/>
</dbReference>
<dbReference type="RefSeq" id="WP_002635257.1">
    <property type="nucleotide sequence ID" value="NZ_CP012109.1"/>
</dbReference>
<evidence type="ECO:0000256" key="6">
    <source>
        <dbReference type="ARBA" id="ARBA00022475"/>
    </source>
</evidence>
<dbReference type="InterPro" id="IPR003594">
    <property type="entry name" value="HATPase_dom"/>
</dbReference>
<dbReference type="PRINTS" id="PR00344">
    <property type="entry name" value="BCTRLSENSOR"/>
</dbReference>
<feature type="transmembrane region" description="Helical" evidence="22">
    <location>
        <begin position="115"/>
        <end position="137"/>
    </location>
</feature>
<dbReference type="InterPro" id="IPR050980">
    <property type="entry name" value="2C_sensor_his_kinase"/>
</dbReference>
<comment type="cofactor">
    <cofactor evidence="2">
        <name>Mn(2+)</name>
        <dbReference type="ChEBI" id="CHEBI:29035"/>
    </cofactor>
</comment>
<reference evidence="25 26" key="1">
    <citation type="journal article" date="2016" name="PLoS ONE">
        <title>Complete Genome Sequence and Comparative Genomics of a Novel Myxobacterium Myxococcus hansupus.</title>
        <authorList>
            <person name="Sharma G."/>
            <person name="Narwani T."/>
            <person name="Subramanian S."/>
        </authorList>
    </citation>
    <scope>NUCLEOTIDE SEQUENCE [LARGE SCALE GENOMIC DNA]</scope>
    <source>
        <strain evidence="26">mixupus</strain>
    </source>
</reference>
<evidence type="ECO:0000256" key="8">
    <source>
        <dbReference type="ARBA" id="ARBA00022679"/>
    </source>
</evidence>
<dbReference type="PANTHER" id="PTHR44936:SF9">
    <property type="entry name" value="SENSOR PROTEIN CREC"/>
    <property type="match status" value="1"/>
</dbReference>
<dbReference type="KEGG" id="mym:A176_005764"/>
<evidence type="ECO:0000256" key="19">
    <source>
        <dbReference type="ARBA" id="ARBA00040454"/>
    </source>
</evidence>
<dbReference type="SUPFAM" id="SSF55874">
    <property type="entry name" value="ATPase domain of HSP90 chaperone/DNA topoisomerase II/histidine kinase"/>
    <property type="match status" value="1"/>
</dbReference>
<keyword evidence="18" id="KW-0464">Manganese</keyword>
<evidence type="ECO:0000256" key="13">
    <source>
        <dbReference type="ARBA" id="ARBA00022842"/>
    </source>
</evidence>
<organism evidence="25 26">
    <name type="scientific">Pseudomyxococcus hansupus</name>
    <dbReference type="NCBI Taxonomy" id="1297742"/>
    <lineage>
        <taxon>Bacteria</taxon>
        <taxon>Pseudomonadati</taxon>
        <taxon>Myxococcota</taxon>
        <taxon>Myxococcia</taxon>
        <taxon>Myxococcales</taxon>
        <taxon>Cystobacterineae</taxon>
        <taxon>Myxococcaceae</taxon>
        <taxon>Pseudomyxococcus</taxon>
    </lineage>
</organism>
<evidence type="ECO:0000256" key="15">
    <source>
        <dbReference type="ARBA" id="ARBA00023012"/>
    </source>
</evidence>
<dbReference type="EC" id="2.7.13.3" evidence="5"/>
<evidence type="ECO:0000256" key="21">
    <source>
        <dbReference type="SAM" id="MobiDB-lite"/>
    </source>
</evidence>
<keyword evidence="9" id="KW-0547">Nucleotide-binding</keyword>
<evidence type="ECO:0000256" key="4">
    <source>
        <dbReference type="ARBA" id="ARBA00004651"/>
    </source>
</evidence>
<dbReference type="SMART" id="SM00388">
    <property type="entry name" value="HisKA"/>
    <property type="match status" value="1"/>
</dbReference>
<evidence type="ECO:0000256" key="1">
    <source>
        <dbReference type="ARBA" id="ARBA00000085"/>
    </source>
</evidence>
<evidence type="ECO:0000256" key="14">
    <source>
        <dbReference type="ARBA" id="ARBA00022912"/>
    </source>
</evidence>
<keyword evidence="11" id="KW-0378">Hydrolase</keyword>
<dbReference type="GO" id="GO:0000155">
    <property type="term" value="F:phosphorelay sensor kinase activity"/>
    <property type="evidence" value="ECO:0007669"/>
    <property type="project" value="InterPro"/>
</dbReference>
<dbReference type="Gene3D" id="1.10.287.130">
    <property type="match status" value="1"/>
</dbReference>
<keyword evidence="6" id="KW-1003">Cell membrane</keyword>
<dbReference type="InterPro" id="IPR003661">
    <property type="entry name" value="HisK_dim/P_dom"/>
</dbReference>
<dbReference type="SUPFAM" id="SSF47384">
    <property type="entry name" value="Homodimeric domain of signal transducing histidine kinase"/>
    <property type="match status" value="1"/>
</dbReference>
<proteinExistence type="predicted"/>
<dbReference type="GO" id="GO:0005524">
    <property type="term" value="F:ATP binding"/>
    <property type="evidence" value="ECO:0007669"/>
    <property type="project" value="UniProtKB-KW"/>
</dbReference>
<dbReference type="InterPro" id="IPR005467">
    <property type="entry name" value="His_kinase_dom"/>
</dbReference>
<keyword evidence="10" id="KW-0418">Kinase</keyword>
<dbReference type="GO" id="GO:0004721">
    <property type="term" value="F:phosphoprotein phosphatase activity"/>
    <property type="evidence" value="ECO:0007669"/>
    <property type="project" value="UniProtKB-KW"/>
</dbReference>
<dbReference type="InterPro" id="IPR036890">
    <property type="entry name" value="HATPase_C_sf"/>
</dbReference>
<evidence type="ECO:0000256" key="5">
    <source>
        <dbReference type="ARBA" id="ARBA00012438"/>
    </source>
</evidence>
<keyword evidence="7" id="KW-0597">Phosphoprotein</keyword>
<keyword evidence="22" id="KW-0472">Membrane</keyword>
<dbReference type="CDD" id="cd06225">
    <property type="entry name" value="HAMP"/>
    <property type="match status" value="1"/>
</dbReference>
<keyword evidence="22" id="KW-0812">Transmembrane</keyword>
<dbReference type="PROSITE" id="PS50885">
    <property type="entry name" value="HAMP"/>
    <property type="match status" value="1"/>
</dbReference>
<feature type="transmembrane region" description="Helical" evidence="22">
    <location>
        <begin position="39"/>
        <end position="62"/>
    </location>
</feature>
<comment type="subcellular location">
    <subcellularLocation>
        <location evidence="4">Cell membrane</location>
        <topology evidence="4">Multi-pass membrane protein</topology>
    </subcellularLocation>
</comment>
<keyword evidence="22" id="KW-1133">Transmembrane helix</keyword>
<dbReference type="AlphaFoldDB" id="A0A0H4XKS5"/>
<dbReference type="PROSITE" id="PS50109">
    <property type="entry name" value="HIS_KIN"/>
    <property type="match status" value="1"/>
</dbReference>
<evidence type="ECO:0000256" key="22">
    <source>
        <dbReference type="SAM" id="Phobius"/>
    </source>
</evidence>
<keyword evidence="8" id="KW-0808">Transferase</keyword>
<dbReference type="Pfam" id="PF02518">
    <property type="entry name" value="HATPase_c"/>
    <property type="match status" value="1"/>
</dbReference>
<evidence type="ECO:0000259" key="23">
    <source>
        <dbReference type="PROSITE" id="PS50109"/>
    </source>
</evidence>
<dbReference type="InterPro" id="IPR003660">
    <property type="entry name" value="HAMP_dom"/>
</dbReference>
<dbReference type="InterPro" id="IPR004358">
    <property type="entry name" value="Sig_transdc_His_kin-like_C"/>
</dbReference>
<evidence type="ECO:0000256" key="11">
    <source>
        <dbReference type="ARBA" id="ARBA00022801"/>
    </source>
</evidence>
<name>A0A0H4XKS5_9BACT</name>
<evidence type="ECO:0000256" key="18">
    <source>
        <dbReference type="ARBA" id="ARBA00023211"/>
    </source>
</evidence>
<dbReference type="CDD" id="cd00082">
    <property type="entry name" value="HisKA"/>
    <property type="match status" value="1"/>
</dbReference>
<dbReference type="Pfam" id="PF00672">
    <property type="entry name" value="HAMP"/>
    <property type="match status" value="1"/>
</dbReference>
<sequence>MNRDMQPTAPVGARTPGDRVGPGPHVDLPLPPSRFRRRLLVVMLLAGWLPLVLLGALAQGALERVLSVSVAPVEGVLDEVSAELARRELPRDALNEARLNLAQAELARSALVRRVPAFITGLVLLSGAALTVAAVLLGRALTRPVSTLTEGMWAYARGDLSVRLDAPEPPGDELQFLLGQFNKMGQELLSQRERLKSAEQIAAWQDVARALAHELKNPLTAMKLSLARLTRTDAATPHDATRITEAVALLQEEVDLLMRMTQSFSTFARLPTPRFQDVPLRPLLAEVCTLYAGTSPVPVELLPGPEATLRADPDGLRRLFGNLVKNAAEASASNALPVHVALEPLSASGVRVTVKDGGSGVAQVLEGPALTRGLFSTKPGGSGLGLPISQKIVHEHGGTLRLEPAPGGGTLARVDLPLTPPTHA</sequence>
<dbReference type="PANTHER" id="PTHR44936">
    <property type="entry name" value="SENSOR PROTEIN CREC"/>
    <property type="match status" value="1"/>
</dbReference>
<dbReference type="Gene3D" id="6.10.340.10">
    <property type="match status" value="1"/>
</dbReference>
<dbReference type="PATRIC" id="fig|1297742.4.peg.5860"/>
<evidence type="ECO:0000256" key="12">
    <source>
        <dbReference type="ARBA" id="ARBA00022840"/>
    </source>
</evidence>
<keyword evidence="16" id="KW-0346">Stress response</keyword>
<dbReference type="EMBL" id="CP012109">
    <property type="protein sequence ID" value="AKQ68852.1"/>
    <property type="molecule type" value="Genomic_DNA"/>
</dbReference>
<dbReference type="eggNOG" id="COG5000">
    <property type="taxonomic scope" value="Bacteria"/>
</dbReference>
<comment type="cofactor">
    <cofactor evidence="3">
        <name>Mg(2+)</name>
        <dbReference type="ChEBI" id="CHEBI:18420"/>
    </cofactor>
</comment>
<feature type="domain" description="HAMP" evidence="24">
    <location>
        <begin position="139"/>
        <end position="193"/>
    </location>
</feature>
<keyword evidence="12" id="KW-0067">ATP-binding</keyword>
<evidence type="ECO:0000256" key="17">
    <source>
        <dbReference type="ARBA" id="ARBA00023026"/>
    </source>
</evidence>
<feature type="region of interest" description="Disordered" evidence="21">
    <location>
        <begin position="1"/>
        <end position="26"/>
    </location>
</feature>
<keyword evidence="17" id="KW-0843">Virulence</keyword>
<keyword evidence="15" id="KW-0902">Two-component regulatory system</keyword>
<dbReference type="Gene3D" id="3.30.565.10">
    <property type="entry name" value="Histidine kinase-like ATPase, C-terminal domain"/>
    <property type="match status" value="1"/>
</dbReference>
<gene>
    <name evidence="25" type="ORF">A176_005764</name>
</gene>
<dbReference type="SMART" id="SM00304">
    <property type="entry name" value="HAMP"/>
    <property type="match status" value="1"/>
</dbReference>
<dbReference type="GO" id="GO:0005886">
    <property type="term" value="C:plasma membrane"/>
    <property type="evidence" value="ECO:0007669"/>
    <property type="project" value="UniProtKB-SubCell"/>
</dbReference>
<evidence type="ECO:0000313" key="25">
    <source>
        <dbReference type="EMBL" id="AKQ68852.1"/>
    </source>
</evidence>
<evidence type="ECO:0000256" key="9">
    <source>
        <dbReference type="ARBA" id="ARBA00022741"/>
    </source>
</evidence>
<keyword evidence="26" id="KW-1185">Reference proteome</keyword>
<comment type="catalytic activity">
    <reaction evidence="1">
        <text>ATP + protein L-histidine = ADP + protein N-phospho-L-histidine.</text>
        <dbReference type="EC" id="2.7.13.3"/>
    </reaction>
</comment>
<keyword evidence="14" id="KW-0904">Protein phosphatase</keyword>
<dbReference type="CDD" id="cd00075">
    <property type="entry name" value="HATPase"/>
    <property type="match status" value="1"/>
</dbReference>
<feature type="domain" description="Histidine kinase" evidence="23">
    <location>
        <begin position="210"/>
        <end position="420"/>
    </location>
</feature>
<evidence type="ECO:0000256" key="10">
    <source>
        <dbReference type="ARBA" id="ARBA00022777"/>
    </source>
</evidence>
<evidence type="ECO:0000256" key="7">
    <source>
        <dbReference type="ARBA" id="ARBA00022553"/>
    </source>
</evidence>
<dbReference type="SMART" id="SM00387">
    <property type="entry name" value="HATPase_c"/>
    <property type="match status" value="1"/>
</dbReference>
<dbReference type="STRING" id="1297742.A176_005764"/>
<evidence type="ECO:0000313" key="26">
    <source>
        <dbReference type="Proteomes" id="UP000009026"/>
    </source>
</evidence>
<dbReference type="SUPFAM" id="SSF158472">
    <property type="entry name" value="HAMP domain-like"/>
    <property type="match status" value="1"/>
</dbReference>
<accession>A0A0H4XKS5</accession>
<evidence type="ECO:0000256" key="2">
    <source>
        <dbReference type="ARBA" id="ARBA00001936"/>
    </source>
</evidence>
<evidence type="ECO:0000256" key="20">
    <source>
        <dbReference type="ARBA" id="ARBA00041776"/>
    </source>
</evidence>
<evidence type="ECO:0000256" key="3">
    <source>
        <dbReference type="ARBA" id="ARBA00001946"/>
    </source>
</evidence>
<protein>
    <recommendedName>
        <fullName evidence="19">Signal transduction histidine-protein kinase/phosphatase MprB</fullName>
        <ecNumber evidence="5">2.7.13.3</ecNumber>
    </recommendedName>
    <alternativeName>
        <fullName evidence="20">Mycobacterial persistence regulator B</fullName>
    </alternativeName>
</protein>
<dbReference type="Proteomes" id="UP000009026">
    <property type="component" value="Chromosome"/>
</dbReference>
<evidence type="ECO:0000256" key="16">
    <source>
        <dbReference type="ARBA" id="ARBA00023016"/>
    </source>
</evidence>